<proteinExistence type="predicted"/>
<evidence type="ECO:0000256" key="1">
    <source>
        <dbReference type="ARBA" id="ARBA00000885"/>
    </source>
</evidence>
<evidence type="ECO:0000259" key="8">
    <source>
        <dbReference type="PROSITE" id="PS50053"/>
    </source>
</evidence>
<dbReference type="Gene3D" id="3.10.20.90">
    <property type="entry name" value="Phosphatidylinositol 3-kinase Catalytic Subunit, Chain A, domain 1"/>
    <property type="match status" value="1"/>
</dbReference>
<comment type="caution">
    <text evidence="10">The sequence shown here is derived from an EMBL/GenBank/DDBJ whole genome shotgun (WGS) entry which is preliminary data.</text>
</comment>
<feature type="active site" description="Glycyl thioester intermediate" evidence="6">
    <location>
        <position position="847"/>
    </location>
</feature>
<evidence type="ECO:0000256" key="4">
    <source>
        <dbReference type="ARBA" id="ARBA00022679"/>
    </source>
</evidence>
<dbReference type="CDD" id="cd00078">
    <property type="entry name" value="HECTc"/>
    <property type="match status" value="1"/>
</dbReference>
<dbReference type="PRINTS" id="PR00348">
    <property type="entry name" value="UBIQUITIN"/>
</dbReference>
<dbReference type="InterPro" id="IPR000569">
    <property type="entry name" value="HECT_dom"/>
</dbReference>
<dbReference type="GO" id="GO:0006511">
    <property type="term" value="P:ubiquitin-dependent protein catabolic process"/>
    <property type="evidence" value="ECO:0007669"/>
    <property type="project" value="TreeGrafter"/>
</dbReference>
<feature type="compositionally biased region" description="Low complexity" evidence="7">
    <location>
        <begin position="80"/>
        <end position="91"/>
    </location>
</feature>
<feature type="region of interest" description="Disordered" evidence="7">
    <location>
        <begin position="1"/>
        <end position="22"/>
    </location>
</feature>
<dbReference type="SMART" id="SM00119">
    <property type="entry name" value="HECTc"/>
    <property type="match status" value="1"/>
</dbReference>
<dbReference type="GO" id="GO:0005737">
    <property type="term" value="C:cytoplasm"/>
    <property type="evidence" value="ECO:0007669"/>
    <property type="project" value="TreeGrafter"/>
</dbReference>
<evidence type="ECO:0000256" key="6">
    <source>
        <dbReference type="PROSITE-ProRule" id="PRU00104"/>
    </source>
</evidence>
<protein>
    <recommendedName>
        <fullName evidence="3">HECT-type E3 ubiquitin transferase</fullName>
        <ecNumber evidence="3">2.3.2.26</ecNumber>
    </recommendedName>
</protein>
<feature type="region of interest" description="Disordered" evidence="7">
    <location>
        <begin position="78"/>
        <end position="98"/>
    </location>
</feature>
<reference evidence="10" key="1">
    <citation type="submission" date="2020-01" db="EMBL/GenBank/DDBJ databases">
        <authorList>
            <person name="Mishra B."/>
        </authorList>
    </citation>
    <scope>NUCLEOTIDE SEQUENCE [LARGE SCALE GENOMIC DNA]</scope>
</reference>
<dbReference type="OrthoDB" id="8068875at2759"/>
<dbReference type="InterPro" id="IPR029071">
    <property type="entry name" value="Ubiquitin-like_domsf"/>
</dbReference>
<dbReference type="PANTHER" id="PTHR11254:SF424">
    <property type="entry name" value="E3 UBIQUITIN-PROTEIN LIGASE UPL5"/>
    <property type="match status" value="1"/>
</dbReference>
<dbReference type="Gene3D" id="3.30.2410.10">
    <property type="entry name" value="Hect, E3 ligase catalytic domain"/>
    <property type="match status" value="1"/>
</dbReference>
<evidence type="ECO:0000256" key="5">
    <source>
        <dbReference type="ARBA" id="ARBA00022786"/>
    </source>
</evidence>
<comment type="pathway">
    <text evidence="2">Protein modification; protein ubiquitination.</text>
</comment>
<keyword evidence="4" id="KW-0808">Transferase</keyword>
<keyword evidence="11" id="KW-1185">Reference proteome</keyword>
<dbReference type="PROSITE" id="PS50053">
    <property type="entry name" value="UBIQUITIN_2"/>
    <property type="match status" value="1"/>
</dbReference>
<keyword evidence="5 6" id="KW-0833">Ubl conjugation pathway</keyword>
<accession>A0A6D2KQX6</accession>
<dbReference type="Proteomes" id="UP000467841">
    <property type="component" value="Unassembled WGS sequence"/>
</dbReference>
<dbReference type="Gene3D" id="3.90.1750.10">
    <property type="entry name" value="Hect, E3 ligase catalytic domains"/>
    <property type="match status" value="1"/>
</dbReference>
<dbReference type="PROSITE" id="PS50237">
    <property type="entry name" value="HECT"/>
    <property type="match status" value="1"/>
</dbReference>
<evidence type="ECO:0000259" key="9">
    <source>
        <dbReference type="PROSITE" id="PS50237"/>
    </source>
</evidence>
<dbReference type="InterPro" id="IPR035983">
    <property type="entry name" value="Hect_E3_ubiquitin_ligase"/>
</dbReference>
<dbReference type="SMART" id="SM00213">
    <property type="entry name" value="UBQ"/>
    <property type="match status" value="1"/>
</dbReference>
<dbReference type="InterPro" id="IPR000626">
    <property type="entry name" value="Ubiquitin-like_dom"/>
</dbReference>
<dbReference type="InterPro" id="IPR050409">
    <property type="entry name" value="E3_ubiq-protein_ligase"/>
</dbReference>
<feature type="compositionally biased region" description="Polar residues" evidence="7">
    <location>
        <begin position="10"/>
        <end position="22"/>
    </location>
</feature>
<dbReference type="AlphaFoldDB" id="A0A6D2KQX6"/>
<feature type="domain" description="HECT" evidence="9">
    <location>
        <begin position="541"/>
        <end position="879"/>
    </location>
</feature>
<dbReference type="Pfam" id="PF00240">
    <property type="entry name" value="ubiquitin"/>
    <property type="match status" value="1"/>
</dbReference>
<dbReference type="InterPro" id="IPR019956">
    <property type="entry name" value="Ubiquitin_dom"/>
</dbReference>
<evidence type="ECO:0000256" key="3">
    <source>
        <dbReference type="ARBA" id="ARBA00012485"/>
    </source>
</evidence>
<gene>
    <name evidence="10" type="ORF">MERR_LOCUS41650</name>
</gene>
<organism evidence="10 11">
    <name type="scientific">Microthlaspi erraticum</name>
    <dbReference type="NCBI Taxonomy" id="1685480"/>
    <lineage>
        <taxon>Eukaryota</taxon>
        <taxon>Viridiplantae</taxon>
        <taxon>Streptophyta</taxon>
        <taxon>Embryophyta</taxon>
        <taxon>Tracheophyta</taxon>
        <taxon>Spermatophyta</taxon>
        <taxon>Magnoliopsida</taxon>
        <taxon>eudicotyledons</taxon>
        <taxon>Gunneridae</taxon>
        <taxon>Pentapetalae</taxon>
        <taxon>rosids</taxon>
        <taxon>malvids</taxon>
        <taxon>Brassicales</taxon>
        <taxon>Brassicaceae</taxon>
        <taxon>Coluteocarpeae</taxon>
        <taxon>Microthlaspi</taxon>
    </lineage>
</organism>
<comment type="catalytic activity">
    <reaction evidence="1">
        <text>S-ubiquitinyl-[E2 ubiquitin-conjugating enzyme]-L-cysteine + [acceptor protein]-L-lysine = [E2 ubiquitin-conjugating enzyme]-L-cysteine + N(6)-ubiquitinyl-[acceptor protein]-L-lysine.</text>
        <dbReference type="EC" id="2.3.2.26"/>
    </reaction>
</comment>
<evidence type="ECO:0000256" key="2">
    <source>
        <dbReference type="ARBA" id="ARBA00004906"/>
    </source>
</evidence>
<name>A0A6D2KQX6_9BRAS</name>
<dbReference type="EC" id="2.3.2.26" evidence="3"/>
<dbReference type="SUPFAM" id="SSF54236">
    <property type="entry name" value="Ubiquitin-like"/>
    <property type="match status" value="1"/>
</dbReference>
<feature type="domain" description="Ubiquitin-like" evidence="8">
    <location>
        <begin position="101"/>
        <end position="176"/>
    </location>
</feature>
<dbReference type="GO" id="GO:0000209">
    <property type="term" value="P:protein polyubiquitination"/>
    <property type="evidence" value="ECO:0007669"/>
    <property type="project" value="TreeGrafter"/>
</dbReference>
<dbReference type="Pfam" id="PF00632">
    <property type="entry name" value="HECT"/>
    <property type="match status" value="1"/>
</dbReference>
<evidence type="ECO:0000313" key="11">
    <source>
        <dbReference type="Proteomes" id="UP000467841"/>
    </source>
</evidence>
<sequence length="881" mass="100582">MTLSRLPAADSTNTHRSSLSTVAGTDHLKRKFDDYASSSPGNGVDLLQRMKRHEVDADHTASSQKPFNRPGIDQIFPLPSAAECSSSSSPESSDRSESTRLQLFVRMMCGKSLVIHADRNDTVENLHQRIECKTRIPVKEQRVIYKGKQLQNEQLLSHYSIEQDASLQLVGRMQSTEHPVAWQTVDDIMHTVSRMHRGEKLYGGSTNINAKLVAFFSMIPKDNRDAIVTYVRIFSSSSVPAALVMLYVSTLDINKSCAKSAIKLFLNSCIALPKNQQLCCLQLVLEFCRLLRRFSPENKLYVTCRSTLGTMLEPLGIGGNVIHRESFSIGEEIFPFFKELADLMVKELRQNTGPSLCDVHKFSSFWKALRNSIKLLVSNRPIALPLRNMVLEVELGELHRLFETLLKTMDTCMLRIEASLGRRGIGGNSAEEMSSTWSQYLAILKIVNSMSGLYLGAKEQVAHLLNSRKVSFSAIVVKFAKRDDDHSWIFDYKEATTFESRRHLAMLLFPDVKEDFEEMHEMLIDRSNLLAESFQYISGAAPHSLHGGLFMEFKNEEATGPGVLREWFYLVCREIFNPQNALFLRSADDLRRFSPNTASKVDPLHPDFFKFAGRVIALALMHKVQVGVLFDRVFFLQLAGQNISLEDIKNTDRIMYNSCKQILEMDPVFFDSNAGLGLTFVLETEELGKRETIELCKDGKSRAVDSKNREEYVDSLIKHRYAKSISEQVMQFSKGFMDILSSGPPESFFGRLNLEDLDGMLRGGEHMLSIDDWKAHTEYNGFKETDHQIDWFWQILKKMTEDERRRILFFWTSTKFIPVEGFRGLSSKLYIYRLFEGNDRLPVSHTCFHRLCLPKYPTIGLMEQRLRIIAQDHVSSSFGKW</sequence>
<evidence type="ECO:0000256" key="7">
    <source>
        <dbReference type="SAM" id="MobiDB-lite"/>
    </source>
</evidence>
<dbReference type="EMBL" id="CACVBM020001573">
    <property type="protein sequence ID" value="CAA7054414.1"/>
    <property type="molecule type" value="Genomic_DNA"/>
</dbReference>
<dbReference type="SUPFAM" id="SSF56204">
    <property type="entry name" value="Hect, E3 ligase catalytic domain"/>
    <property type="match status" value="1"/>
</dbReference>
<dbReference type="PANTHER" id="PTHR11254">
    <property type="entry name" value="HECT DOMAIN UBIQUITIN-PROTEIN LIGASE"/>
    <property type="match status" value="1"/>
</dbReference>
<dbReference type="FunFam" id="3.30.2410.10:FF:000020">
    <property type="entry name" value="E3 ubiquitin-protein ligase UPL5"/>
    <property type="match status" value="1"/>
</dbReference>
<evidence type="ECO:0000313" key="10">
    <source>
        <dbReference type="EMBL" id="CAA7054414.1"/>
    </source>
</evidence>
<dbReference type="GO" id="GO:0061630">
    <property type="term" value="F:ubiquitin protein ligase activity"/>
    <property type="evidence" value="ECO:0007669"/>
    <property type="project" value="UniProtKB-EC"/>
</dbReference>
<dbReference type="Gene3D" id="3.30.2160.10">
    <property type="entry name" value="Hect, E3 ligase catalytic domain"/>
    <property type="match status" value="1"/>
</dbReference>